<keyword evidence="1" id="KW-0378">Hydrolase</keyword>
<protein>
    <submittedName>
        <fullName evidence="1">Exonuclease</fullName>
    </submittedName>
</protein>
<reference evidence="1" key="1">
    <citation type="journal article" date="2021" name="Proc. Natl. Acad. Sci. U.S.A.">
        <title>A Catalog of Tens of Thousands of Viruses from Human Metagenomes Reveals Hidden Associations with Chronic Diseases.</title>
        <authorList>
            <person name="Tisza M.J."/>
            <person name="Buck C.B."/>
        </authorList>
    </citation>
    <scope>NUCLEOTIDE SEQUENCE</scope>
    <source>
        <strain evidence="1">CtlnK45</strain>
    </source>
</reference>
<dbReference type="GO" id="GO:0004527">
    <property type="term" value="F:exonuclease activity"/>
    <property type="evidence" value="ECO:0007669"/>
    <property type="project" value="UniProtKB-KW"/>
</dbReference>
<evidence type="ECO:0000313" key="1">
    <source>
        <dbReference type="EMBL" id="DAD96201.1"/>
    </source>
</evidence>
<dbReference type="EMBL" id="BK015212">
    <property type="protein sequence ID" value="DAD96201.1"/>
    <property type="molecule type" value="Genomic_DNA"/>
</dbReference>
<sequence length="194" mass="22119">MLTFDEATHTYTLDGIQLPSVTEVTRFCAYDYKSDRPWLAEAAARRGTAVHEACALIDYGEDPEETPEIAGYLKAYRRFLKDWKPEWKLIECPIADRNMKMAGTMDRFGIIHNAPAILDIKTGQLHDAALSAQLTAYKMIFSWDPRCGYGKIQSLYALKLSKDGTYELRHVEPNSNLVNACRTLHKATERKKRT</sequence>
<proteinExistence type="predicted"/>
<name>A0A8S5NNB6_9CAUD</name>
<organism evidence="1">
    <name type="scientific">Myoviridae sp. ctlnK45</name>
    <dbReference type="NCBI Taxonomy" id="2826693"/>
    <lineage>
        <taxon>Viruses</taxon>
        <taxon>Duplodnaviria</taxon>
        <taxon>Heunggongvirae</taxon>
        <taxon>Uroviricota</taxon>
        <taxon>Caudoviricetes</taxon>
    </lineage>
</organism>
<keyword evidence="1" id="KW-0540">Nuclease</keyword>
<keyword evidence="1" id="KW-0269">Exonuclease</keyword>
<accession>A0A8S5NNB6</accession>